<keyword evidence="1" id="KW-0472">Membrane</keyword>
<dbReference type="CDD" id="cd06259">
    <property type="entry name" value="YdcF-like"/>
    <property type="match status" value="1"/>
</dbReference>
<dbReference type="InterPro" id="IPR051599">
    <property type="entry name" value="Cell_Envelope_Assoc"/>
</dbReference>
<evidence type="ECO:0000256" key="1">
    <source>
        <dbReference type="SAM" id="Phobius"/>
    </source>
</evidence>
<comment type="caution">
    <text evidence="3">The sequence shown here is derived from an EMBL/GenBank/DDBJ whole genome shotgun (WGS) entry which is preliminary data.</text>
</comment>
<dbReference type="PANTHER" id="PTHR30336:SF18">
    <property type="entry name" value="MEMBRANE PROTEIN"/>
    <property type="match status" value="1"/>
</dbReference>
<dbReference type="GO" id="GO:0043164">
    <property type="term" value="P:Gram-negative-bacterium-type cell wall biogenesis"/>
    <property type="evidence" value="ECO:0007669"/>
    <property type="project" value="TreeGrafter"/>
</dbReference>
<protein>
    <submittedName>
        <fullName evidence="3">Membrane protein</fullName>
    </submittedName>
</protein>
<organism evidence="3 4">
    <name type="scientific">Streptomyces finlayi</name>
    <dbReference type="NCBI Taxonomy" id="67296"/>
    <lineage>
        <taxon>Bacteria</taxon>
        <taxon>Bacillati</taxon>
        <taxon>Actinomycetota</taxon>
        <taxon>Actinomycetes</taxon>
        <taxon>Kitasatosporales</taxon>
        <taxon>Streptomycetaceae</taxon>
        <taxon>Streptomyces</taxon>
    </lineage>
</organism>
<dbReference type="Proteomes" id="UP000638353">
    <property type="component" value="Unassembled WGS sequence"/>
</dbReference>
<dbReference type="PANTHER" id="PTHR30336">
    <property type="entry name" value="INNER MEMBRANE PROTEIN, PROBABLE PERMEASE"/>
    <property type="match status" value="1"/>
</dbReference>
<feature type="transmembrane region" description="Helical" evidence="1">
    <location>
        <begin position="6"/>
        <end position="25"/>
    </location>
</feature>
<reference evidence="3" key="2">
    <citation type="submission" date="2020-09" db="EMBL/GenBank/DDBJ databases">
        <authorList>
            <person name="Sun Q."/>
            <person name="Ohkuma M."/>
        </authorList>
    </citation>
    <scope>NUCLEOTIDE SEQUENCE</scope>
    <source>
        <strain evidence="3">JCM 4637</strain>
    </source>
</reference>
<feature type="transmembrane region" description="Helical" evidence="1">
    <location>
        <begin position="127"/>
        <end position="154"/>
    </location>
</feature>
<feature type="transmembrane region" description="Helical" evidence="1">
    <location>
        <begin position="103"/>
        <end position="121"/>
    </location>
</feature>
<sequence>MTYRNPMIVFVPAGLFLLALVVGMLRDRRRLRNGFYLVFALFFTLVGVMLKAGQKHPALAAGIAGGLLLLALLSALVLAWFLVRNGLTMVRKEGRSPANLLSLLAGLGMIGLGAMLVASLATGSRALSTVTVVAVLVVGYVSFLFTCFLLYSLLYGWFRPRGRIDFVVVLGSGLIRNKVPPLLAGRLDKGRRVYESQLAAGGSPMLVTSGGQGPDEDRPEGQAMAEYLIEAGVPEDRIIQETRSRTTEENLAFSGALMRDVDPGYRCVVVTNNYHAFRAALMARKTGINGQVVGSRTARYFWPSAIIREFVAVFMQHKVVNFGMCALLAAMGSLAGLVV</sequence>
<feature type="transmembrane region" description="Helical" evidence="1">
    <location>
        <begin position="34"/>
        <end position="52"/>
    </location>
</feature>
<evidence type="ECO:0000259" key="2">
    <source>
        <dbReference type="Pfam" id="PF02698"/>
    </source>
</evidence>
<keyword evidence="1" id="KW-0812">Transmembrane</keyword>
<feature type="transmembrane region" description="Helical" evidence="1">
    <location>
        <begin position="58"/>
        <end position="83"/>
    </location>
</feature>
<dbReference type="EMBL" id="BMVC01000015">
    <property type="protein sequence ID" value="GHD09588.1"/>
    <property type="molecule type" value="Genomic_DNA"/>
</dbReference>
<dbReference type="GO" id="GO:0000270">
    <property type="term" value="P:peptidoglycan metabolic process"/>
    <property type="evidence" value="ECO:0007669"/>
    <property type="project" value="TreeGrafter"/>
</dbReference>
<dbReference type="Pfam" id="PF02698">
    <property type="entry name" value="DUF218"/>
    <property type="match status" value="1"/>
</dbReference>
<evidence type="ECO:0000313" key="4">
    <source>
        <dbReference type="Proteomes" id="UP000638353"/>
    </source>
</evidence>
<dbReference type="InterPro" id="IPR003848">
    <property type="entry name" value="DUF218"/>
</dbReference>
<feature type="transmembrane region" description="Helical" evidence="1">
    <location>
        <begin position="319"/>
        <end position="338"/>
    </location>
</feature>
<proteinExistence type="predicted"/>
<dbReference type="InterPro" id="IPR014729">
    <property type="entry name" value="Rossmann-like_a/b/a_fold"/>
</dbReference>
<reference evidence="3" key="1">
    <citation type="journal article" date="2014" name="Int. J. Syst. Evol. Microbiol.">
        <title>Complete genome sequence of Corynebacterium casei LMG S-19264T (=DSM 44701T), isolated from a smear-ripened cheese.</title>
        <authorList>
            <consortium name="US DOE Joint Genome Institute (JGI-PGF)"/>
            <person name="Walter F."/>
            <person name="Albersmeier A."/>
            <person name="Kalinowski J."/>
            <person name="Ruckert C."/>
        </authorList>
    </citation>
    <scope>NUCLEOTIDE SEQUENCE</scope>
    <source>
        <strain evidence="3">JCM 4637</strain>
    </source>
</reference>
<gene>
    <name evidence="3" type="ORF">GCM10010334_64070</name>
</gene>
<evidence type="ECO:0000313" key="3">
    <source>
        <dbReference type="EMBL" id="GHD09588.1"/>
    </source>
</evidence>
<dbReference type="AlphaFoldDB" id="A0A918X4I3"/>
<name>A0A918X4I3_9ACTN</name>
<keyword evidence="1" id="KW-1133">Transmembrane helix</keyword>
<dbReference type="Gene3D" id="3.40.50.620">
    <property type="entry name" value="HUPs"/>
    <property type="match status" value="1"/>
</dbReference>
<dbReference type="GO" id="GO:0005886">
    <property type="term" value="C:plasma membrane"/>
    <property type="evidence" value="ECO:0007669"/>
    <property type="project" value="TreeGrafter"/>
</dbReference>
<feature type="domain" description="DUF218" evidence="2">
    <location>
        <begin position="165"/>
        <end position="311"/>
    </location>
</feature>
<accession>A0A918X4I3</accession>